<accession>A0A6J6XSD2</accession>
<dbReference type="AlphaFoldDB" id="A0A6J6XSD2"/>
<dbReference type="EMBL" id="CAFAAH010000130">
    <property type="protein sequence ID" value="CAB4799379.1"/>
    <property type="molecule type" value="Genomic_DNA"/>
</dbReference>
<gene>
    <name evidence="1" type="ORF">UFOPK2996_00982</name>
</gene>
<sequence length="101" mass="10377">MVAPPLLLGAVNETSALSALDPAVPVALTEVGAPGVEIVTWGVTSLLTTSDPSRNGELEPAALVATTLNRYDVPFERPVTVQLVSVVVVQVSGGVDQLETV</sequence>
<organism evidence="1">
    <name type="scientific">freshwater metagenome</name>
    <dbReference type="NCBI Taxonomy" id="449393"/>
    <lineage>
        <taxon>unclassified sequences</taxon>
        <taxon>metagenomes</taxon>
        <taxon>ecological metagenomes</taxon>
    </lineage>
</organism>
<reference evidence="1" key="1">
    <citation type="submission" date="2020-05" db="EMBL/GenBank/DDBJ databases">
        <authorList>
            <person name="Chiriac C."/>
            <person name="Salcher M."/>
            <person name="Ghai R."/>
            <person name="Kavagutti S V."/>
        </authorList>
    </citation>
    <scope>NUCLEOTIDE SEQUENCE</scope>
</reference>
<proteinExistence type="predicted"/>
<name>A0A6J6XSD2_9ZZZZ</name>
<evidence type="ECO:0000313" key="1">
    <source>
        <dbReference type="EMBL" id="CAB4799379.1"/>
    </source>
</evidence>
<protein>
    <submittedName>
        <fullName evidence="1">Unannotated protein</fullName>
    </submittedName>
</protein>